<accession>A0A834PH59</accession>
<reference evidence="1" key="1">
    <citation type="journal article" date="2020" name="G3 (Bethesda)">
        <title>High-Quality Assemblies for Three Invasive Social Wasps from the &lt;i&gt;Vespula&lt;/i&gt; Genus.</title>
        <authorList>
            <person name="Harrop T.W.R."/>
            <person name="Guhlin J."/>
            <person name="McLaughlin G.M."/>
            <person name="Permina E."/>
            <person name="Stockwell P."/>
            <person name="Gilligan J."/>
            <person name="Le Lec M.F."/>
            <person name="Gruber M.A.M."/>
            <person name="Quinn O."/>
            <person name="Lovegrove M."/>
            <person name="Duncan E.J."/>
            <person name="Remnant E.J."/>
            <person name="Van Eeckhoven J."/>
            <person name="Graham B."/>
            <person name="Knapp R.A."/>
            <person name="Langford K.W."/>
            <person name="Kronenberg Z."/>
            <person name="Press M.O."/>
            <person name="Eacker S.M."/>
            <person name="Wilson-Rankin E.E."/>
            <person name="Purcell J."/>
            <person name="Lester P.J."/>
            <person name="Dearden P.K."/>
        </authorList>
    </citation>
    <scope>NUCLEOTIDE SEQUENCE</scope>
    <source>
        <strain evidence="1">Volc-1</strain>
    </source>
</reference>
<dbReference type="Proteomes" id="UP000600918">
    <property type="component" value="Unassembled WGS sequence"/>
</dbReference>
<protein>
    <submittedName>
        <fullName evidence="1">Uncharacterized protein</fullName>
    </submittedName>
</protein>
<comment type="caution">
    <text evidence="1">The sequence shown here is derived from an EMBL/GenBank/DDBJ whole genome shotgun (WGS) entry which is preliminary data.</text>
</comment>
<evidence type="ECO:0000313" key="2">
    <source>
        <dbReference type="Proteomes" id="UP000600918"/>
    </source>
</evidence>
<gene>
    <name evidence="1" type="ORF">H0235_001831</name>
</gene>
<sequence>MVSIPCSRTSFSFWGYGFGSMVAHMEPAERICCDNAANDLPWASIILNCGQETPKSVLRKVAKSSPKRFGQAKSSDSSAPLLFCQPARPNELRIIAFVRVEKGWRGR</sequence>
<dbReference type="EMBL" id="JACSDY010000001">
    <property type="protein sequence ID" value="KAF7439440.1"/>
    <property type="molecule type" value="Genomic_DNA"/>
</dbReference>
<evidence type="ECO:0000313" key="1">
    <source>
        <dbReference type="EMBL" id="KAF7439440.1"/>
    </source>
</evidence>
<proteinExistence type="predicted"/>
<keyword evidence="2" id="KW-1185">Reference proteome</keyword>
<dbReference type="AlphaFoldDB" id="A0A834PH59"/>
<name>A0A834PH59_VESPE</name>
<organism evidence="1 2">
    <name type="scientific">Vespula pensylvanica</name>
    <name type="common">Western yellow jacket</name>
    <name type="synonym">Wasp</name>
    <dbReference type="NCBI Taxonomy" id="30213"/>
    <lineage>
        <taxon>Eukaryota</taxon>
        <taxon>Metazoa</taxon>
        <taxon>Ecdysozoa</taxon>
        <taxon>Arthropoda</taxon>
        <taxon>Hexapoda</taxon>
        <taxon>Insecta</taxon>
        <taxon>Pterygota</taxon>
        <taxon>Neoptera</taxon>
        <taxon>Endopterygota</taxon>
        <taxon>Hymenoptera</taxon>
        <taxon>Apocrita</taxon>
        <taxon>Aculeata</taxon>
        <taxon>Vespoidea</taxon>
        <taxon>Vespidae</taxon>
        <taxon>Vespinae</taxon>
        <taxon>Vespula</taxon>
    </lineage>
</organism>